<keyword evidence="1" id="KW-0175">Coiled coil</keyword>
<proteinExistence type="predicted"/>
<dbReference type="Proteomes" id="UP000325440">
    <property type="component" value="Unassembled WGS sequence"/>
</dbReference>
<gene>
    <name evidence="2" type="ORF">CINCED_3A019524</name>
</gene>
<evidence type="ECO:0000313" key="2">
    <source>
        <dbReference type="EMBL" id="VVC41292.1"/>
    </source>
</evidence>
<protein>
    <submittedName>
        <fullName evidence="2">Uncharacterized protein</fullName>
    </submittedName>
</protein>
<name>A0A5E4N928_9HEMI</name>
<dbReference type="AlphaFoldDB" id="A0A5E4N928"/>
<accession>A0A5E4N928</accession>
<dbReference type="EMBL" id="CABPRJ010001916">
    <property type="protein sequence ID" value="VVC41292.1"/>
    <property type="molecule type" value="Genomic_DNA"/>
</dbReference>
<sequence length="118" mass="13654">MSKIMEFKDAVPEQEVFNVRLVKCSPPIIIKDGSKIEDNSKGVNVTETLENNYQSLKDRNNLLKKETTEAQRRYAIIKHNLIEEFNALKISNQHEIEFYTINTEALQAQANMILNTKK</sequence>
<evidence type="ECO:0000313" key="3">
    <source>
        <dbReference type="Proteomes" id="UP000325440"/>
    </source>
</evidence>
<reference evidence="2 3" key="1">
    <citation type="submission" date="2019-08" db="EMBL/GenBank/DDBJ databases">
        <authorList>
            <person name="Alioto T."/>
            <person name="Alioto T."/>
            <person name="Gomez Garrido J."/>
        </authorList>
    </citation>
    <scope>NUCLEOTIDE SEQUENCE [LARGE SCALE GENOMIC DNA]</scope>
</reference>
<keyword evidence="3" id="KW-1185">Reference proteome</keyword>
<evidence type="ECO:0000256" key="1">
    <source>
        <dbReference type="SAM" id="Coils"/>
    </source>
</evidence>
<organism evidence="2 3">
    <name type="scientific">Cinara cedri</name>
    <dbReference type="NCBI Taxonomy" id="506608"/>
    <lineage>
        <taxon>Eukaryota</taxon>
        <taxon>Metazoa</taxon>
        <taxon>Ecdysozoa</taxon>
        <taxon>Arthropoda</taxon>
        <taxon>Hexapoda</taxon>
        <taxon>Insecta</taxon>
        <taxon>Pterygota</taxon>
        <taxon>Neoptera</taxon>
        <taxon>Paraneoptera</taxon>
        <taxon>Hemiptera</taxon>
        <taxon>Sternorrhyncha</taxon>
        <taxon>Aphidomorpha</taxon>
        <taxon>Aphidoidea</taxon>
        <taxon>Aphididae</taxon>
        <taxon>Lachninae</taxon>
        <taxon>Cinara</taxon>
    </lineage>
</organism>
<feature type="coiled-coil region" evidence="1">
    <location>
        <begin position="46"/>
        <end position="73"/>
    </location>
</feature>